<feature type="compositionally biased region" description="Basic residues" evidence="1">
    <location>
        <begin position="272"/>
        <end position="283"/>
    </location>
</feature>
<dbReference type="AlphaFoldDB" id="A0AAE8VT50"/>
<proteinExistence type="predicted"/>
<gene>
    <name evidence="2" type="ORF">Sipo8835_46590</name>
</gene>
<accession>A0AAE8VT50</accession>
<evidence type="ECO:0000256" key="1">
    <source>
        <dbReference type="SAM" id="MobiDB-lite"/>
    </source>
</evidence>
<reference evidence="2 3" key="1">
    <citation type="submission" date="2019-03" db="EMBL/GenBank/DDBJ databases">
        <title>Comparative genomic analyses of the sweetpotato soil rot pathogen, Streptomyces ipomoeae.</title>
        <authorList>
            <person name="Ruschel Soares N."/>
            <person name="Badger J.H."/>
            <person name="Huguet-Tapia J.C."/>
            <person name="Clark C.A."/>
            <person name="Pettis G.S."/>
        </authorList>
    </citation>
    <scope>NUCLEOTIDE SEQUENCE [LARGE SCALE GENOMIC DNA]</scope>
    <source>
        <strain evidence="2 3">88-35</strain>
    </source>
</reference>
<dbReference type="InterPro" id="IPR045729">
    <property type="entry name" value="DUF6083"/>
</dbReference>
<dbReference type="EMBL" id="SPAZ01000372">
    <property type="protein sequence ID" value="TQE15113.1"/>
    <property type="molecule type" value="Genomic_DNA"/>
</dbReference>
<comment type="caution">
    <text evidence="2">The sequence shown here is derived from an EMBL/GenBank/DDBJ whole genome shotgun (WGS) entry which is preliminary data.</text>
</comment>
<name>A0AAE8VT50_9ACTN</name>
<feature type="region of interest" description="Disordered" evidence="1">
    <location>
        <begin position="272"/>
        <end position="296"/>
    </location>
</feature>
<evidence type="ECO:0000313" key="3">
    <source>
        <dbReference type="Proteomes" id="UP000318720"/>
    </source>
</evidence>
<evidence type="ECO:0000313" key="2">
    <source>
        <dbReference type="EMBL" id="TQE15113.1"/>
    </source>
</evidence>
<organism evidence="2 3">
    <name type="scientific">Streptomyces ipomoeae</name>
    <dbReference type="NCBI Taxonomy" id="103232"/>
    <lineage>
        <taxon>Bacteria</taxon>
        <taxon>Bacillati</taxon>
        <taxon>Actinomycetota</taxon>
        <taxon>Actinomycetes</taxon>
        <taxon>Kitasatosporales</taxon>
        <taxon>Streptomycetaceae</taxon>
        <taxon>Streptomyces</taxon>
    </lineage>
</organism>
<protein>
    <submittedName>
        <fullName evidence="2">Uncharacterized protein</fullName>
    </submittedName>
</protein>
<feature type="compositionally biased region" description="Low complexity" evidence="1">
    <location>
        <begin position="284"/>
        <end position="296"/>
    </location>
</feature>
<sequence length="296" mass="32869">MRSTPPPTPRHWDGSPLVPHRVRHCLQVTPGSASRLLRCGQSDRCRACGNRIEWYHRGNRRPVRLHPHELPAARVPAGCRWHVSSGMAHPAGDGSSWCRLPHALVCPARDTPPTPPELAQLRRVLAVNSRRLIDAGTFTPSPAPPDDPTPQPTVCRPARPIVQLLYVRYLAARPVEEIQCVAQTRRRHRCTSPLLTPDAPAGTWVLMPATATSGQLALPAEVMAVYDLSRLPYAEQLRWRAQRCPQHAATPTAADLAVADWDPFDPLRHHEHIRTRLPARTRRPGSASRARGAARP</sequence>
<dbReference type="Proteomes" id="UP000318720">
    <property type="component" value="Unassembled WGS sequence"/>
</dbReference>
<dbReference type="Pfam" id="PF19561">
    <property type="entry name" value="DUF6083"/>
    <property type="match status" value="1"/>
</dbReference>